<organism evidence="2">
    <name type="scientific">bioreactor metagenome</name>
    <dbReference type="NCBI Taxonomy" id="1076179"/>
    <lineage>
        <taxon>unclassified sequences</taxon>
        <taxon>metagenomes</taxon>
        <taxon>ecological metagenomes</taxon>
    </lineage>
</organism>
<dbReference type="InterPro" id="IPR025992">
    <property type="entry name" value="Haem-bd"/>
</dbReference>
<proteinExistence type="predicted"/>
<name>A0A645A8H2_9ZZZZ</name>
<protein>
    <recommendedName>
        <fullName evidence="1">Haem-binding domain-containing protein</fullName>
    </recommendedName>
</protein>
<evidence type="ECO:0000259" key="1">
    <source>
        <dbReference type="Pfam" id="PF14376"/>
    </source>
</evidence>
<comment type="caution">
    <text evidence="2">The sequence shown here is derived from an EMBL/GenBank/DDBJ whole genome shotgun (WGS) entry which is preliminary data.</text>
</comment>
<dbReference type="EMBL" id="VSSQ01012494">
    <property type="protein sequence ID" value="MPM49367.1"/>
    <property type="molecule type" value="Genomic_DNA"/>
</dbReference>
<gene>
    <name evidence="2" type="ORF">SDC9_96096</name>
</gene>
<evidence type="ECO:0000313" key="2">
    <source>
        <dbReference type="EMBL" id="MPM49367.1"/>
    </source>
</evidence>
<sequence>MCHNKSATLPKYSEWPLIGNKIKRDALTGSNRIDIYKIWKNYQNGIKVEEHTILLVKNAVTGNSMPPFSFTILRPGSAINDGEKKIITEWLDKL</sequence>
<feature type="domain" description="Haem-binding" evidence="1">
    <location>
        <begin position="2"/>
        <end position="92"/>
    </location>
</feature>
<dbReference type="Pfam" id="PF14376">
    <property type="entry name" value="Haem_bd"/>
    <property type="match status" value="1"/>
</dbReference>
<dbReference type="AlphaFoldDB" id="A0A645A8H2"/>
<accession>A0A645A8H2</accession>
<reference evidence="2" key="1">
    <citation type="submission" date="2019-08" db="EMBL/GenBank/DDBJ databases">
        <authorList>
            <person name="Kucharzyk K."/>
            <person name="Murdoch R.W."/>
            <person name="Higgins S."/>
            <person name="Loffler F."/>
        </authorList>
    </citation>
    <scope>NUCLEOTIDE SEQUENCE</scope>
</reference>